<evidence type="ECO:0000256" key="2">
    <source>
        <dbReference type="SAM" id="Phobius"/>
    </source>
</evidence>
<feature type="compositionally biased region" description="Polar residues" evidence="1">
    <location>
        <begin position="356"/>
        <end position="367"/>
    </location>
</feature>
<dbReference type="GO" id="GO:0042834">
    <property type="term" value="F:peptidoglycan binding"/>
    <property type="evidence" value="ECO:0007669"/>
    <property type="project" value="InterPro"/>
</dbReference>
<keyword evidence="2" id="KW-0472">Membrane</keyword>
<feature type="compositionally biased region" description="Polar residues" evidence="1">
    <location>
        <begin position="294"/>
        <end position="305"/>
    </location>
</feature>
<name>A0A4R2T2C3_9PAST</name>
<dbReference type="Gene3D" id="3.10.450.350">
    <property type="match status" value="1"/>
</dbReference>
<dbReference type="Pfam" id="PF04225">
    <property type="entry name" value="LysM_OapA"/>
    <property type="match status" value="1"/>
</dbReference>
<dbReference type="InterPro" id="IPR013731">
    <property type="entry name" value="OapA_N"/>
</dbReference>
<accession>A0A4R2T2C3</accession>
<comment type="caution">
    <text evidence="5">The sequence shown here is derived from an EMBL/GenBank/DDBJ whole genome shotgun (WGS) entry which is preliminary data.</text>
</comment>
<evidence type="ECO:0000259" key="3">
    <source>
        <dbReference type="Pfam" id="PF04225"/>
    </source>
</evidence>
<feature type="transmembrane region" description="Helical" evidence="2">
    <location>
        <begin position="199"/>
        <end position="216"/>
    </location>
</feature>
<dbReference type="AlphaFoldDB" id="A0A4R2T2C3"/>
<evidence type="ECO:0000313" key="6">
    <source>
        <dbReference type="Proteomes" id="UP000295763"/>
    </source>
</evidence>
<feature type="compositionally biased region" description="Basic and acidic residues" evidence="1">
    <location>
        <begin position="329"/>
        <end position="338"/>
    </location>
</feature>
<gene>
    <name evidence="5" type="ORF">EDC44_11213</name>
</gene>
<keyword evidence="2" id="KW-1133">Transmembrane helix</keyword>
<keyword evidence="2" id="KW-0812">Transmembrane</keyword>
<feature type="domain" description="Opacity-associated protein A LysM-like" evidence="3">
    <location>
        <begin position="392"/>
        <end position="469"/>
    </location>
</feature>
<feature type="domain" description="Opacity-associated protein A-like N-terminal" evidence="4">
    <location>
        <begin position="189"/>
        <end position="213"/>
    </location>
</feature>
<reference evidence="5 6" key="1">
    <citation type="submission" date="2019-03" db="EMBL/GenBank/DDBJ databases">
        <title>Genomic Encyclopedia of Type Strains, Phase IV (KMG-IV): sequencing the most valuable type-strain genomes for metagenomic binning, comparative biology and taxonomic classification.</title>
        <authorList>
            <person name="Goeker M."/>
        </authorList>
    </citation>
    <scope>NUCLEOTIDE SEQUENCE [LARGE SCALE GENOMIC DNA]</scope>
    <source>
        <strain evidence="5 6">DSM 28404</strain>
    </source>
</reference>
<feature type="compositionally biased region" description="Polar residues" evidence="1">
    <location>
        <begin position="381"/>
        <end position="391"/>
    </location>
</feature>
<protein>
    <submittedName>
        <fullName evidence="5">Opacity associated protein</fullName>
    </submittedName>
</protein>
<keyword evidence="6" id="KW-1185">Reference proteome</keyword>
<evidence type="ECO:0000259" key="4">
    <source>
        <dbReference type="Pfam" id="PF08525"/>
    </source>
</evidence>
<dbReference type="Proteomes" id="UP000295763">
    <property type="component" value="Unassembled WGS sequence"/>
</dbReference>
<organism evidence="5 6">
    <name type="scientific">Cricetibacter osteomyelitidis</name>
    <dbReference type="NCBI Taxonomy" id="1521931"/>
    <lineage>
        <taxon>Bacteria</taxon>
        <taxon>Pseudomonadati</taxon>
        <taxon>Pseudomonadota</taxon>
        <taxon>Gammaproteobacteria</taxon>
        <taxon>Pasteurellales</taxon>
        <taxon>Pasteurellaceae</taxon>
        <taxon>Cricetibacter</taxon>
    </lineage>
</organism>
<dbReference type="InterPro" id="IPR007340">
    <property type="entry name" value="LysM_Opacity-associatedA"/>
</dbReference>
<evidence type="ECO:0000256" key="1">
    <source>
        <dbReference type="SAM" id="MobiDB-lite"/>
    </source>
</evidence>
<dbReference type="Pfam" id="PF08525">
    <property type="entry name" value="OapA_N"/>
    <property type="match status" value="1"/>
</dbReference>
<sequence>MDSKNENLNNQNQLDLEFSQMEPITPKKPLEHKQSLSDKVLGFMGSLGKKEAGKMLSNTVRQEPIIQKAEPQITSGNASVTNHAEPIVSQTVENNDNNAVSVSVGTEKIVGTMSENAVDITTNPQPENTTMNNDNHSVNMEESAELIQAETNNEPIQAVPVTEKTNNEKTAEKPQVASSWKKPETWAILQRLPEKHRRLVVALVGAILVLLFFLSFKSDPATVDSYQPDAANNLPIEFQPLDQSAVVVKETPAPAPQSAENNTTVEINGVSVNTMNPQSESSAVQQLSNAMTAPASLNTKPTPTLSAPEPEVVPQQHPSMTPAPQVEKPNTDKPRIVENNKPVTKPTEKPKATIAETKQTPQGSTIKTPKAPIVEAKSAKRPTTTTSSGSRKTLTIEKGKTLFQVFRDNGLDIRDANAMTKASGVGNALSNFKPGDKIQVSTSGGHVTELRLPSGSRFVRQSDGTYNYK</sequence>
<feature type="region of interest" description="Disordered" evidence="1">
    <location>
        <begin position="294"/>
        <end position="391"/>
    </location>
</feature>
<evidence type="ECO:0000313" key="5">
    <source>
        <dbReference type="EMBL" id="TCP94954.1"/>
    </source>
</evidence>
<proteinExistence type="predicted"/>
<dbReference type="EMBL" id="SLYB01000012">
    <property type="protein sequence ID" value="TCP94954.1"/>
    <property type="molecule type" value="Genomic_DNA"/>
</dbReference>